<evidence type="ECO:0000256" key="1">
    <source>
        <dbReference type="PROSITE-ProRule" id="PRU00339"/>
    </source>
</evidence>
<feature type="domain" description="CHAT" evidence="2">
    <location>
        <begin position="791"/>
        <end position="1082"/>
    </location>
</feature>
<comment type="caution">
    <text evidence="3">The sequence shown here is derived from an EMBL/GenBank/DDBJ whole genome shotgun (WGS) entry which is preliminary data.</text>
</comment>
<dbReference type="PANTHER" id="PTHR10098">
    <property type="entry name" value="RAPSYN-RELATED"/>
    <property type="match status" value="1"/>
</dbReference>
<evidence type="ECO:0000259" key="2">
    <source>
        <dbReference type="Pfam" id="PF12770"/>
    </source>
</evidence>
<dbReference type="Proteomes" id="UP001409585">
    <property type="component" value="Unassembled WGS sequence"/>
</dbReference>
<reference evidence="4" key="1">
    <citation type="journal article" date="2019" name="Int. J. Syst. Evol. Microbiol.">
        <title>The Global Catalogue of Microorganisms (GCM) 10K type strain sequencing project: providing services to taxonomists for standard genome sequencing and annotation.</title>
        <authorList>
            <consortium name="The Broad Institute Genomics Platform"/>
            <consortium name="The Broad Institute Genome Sequencing Center for Infectious Disease"/>
            <person name="Wu L."/>
            <person name="Ma J."/>
        </authorList>
    </citation>
    <scope>NUCLEOTIDE SEQUENCE [LARGE SCALE GENOMIC DNA]</scope>
    <source>
        <strain evidence="4">JCM 19134</strain>
    </source>
</reference>
<dbReference type="Pfam" id="PF13424">
    <property type="entry name" value="TPR_12"/>
    <property type="match status" value="1"/>
</dbReference>
<dbReference type="Pfam" id="PF13181">
    <property type="entry name" value="TPR_8"/>
    <property type="match status" value="1"/>
</dbReference>
<feature type="repeat" description="TPR" evidence="1">
    <location>
        <begin position="339"/>
        <end position="372"/>
    </location>
</feature>
<dbReference type="InterPro" id="IPR024983">
    <property type="entry name" value="CHAT_dom"/>
</dbReference>
<dbReference type="EMBL" id="BAABLX010000027">
    <property type="protein sequence ID" value="GAA4948124.1"/>
    <property type="molecule type" value="Genomic_DNA"/>
</dbReference>
<dbReference type="AlphaFoldDB" id="A0AAV3U4U9"/>
<dbReference type="InterPro" id="IPR011990">
    <property type="entry name" value="TPR-like_helical_dom_sf"/>
</dbReference>
<dbReference type="Gene3D" id="1.25.40.10">
    <property type="entry name" value="Tetratricopeptide repeat domain"/>
    <property type="match status" value="2"/>
</dbReference>
<evidence type="ECO:0000313" key="4">
    <source>
        <dbReference type="Proteomes" id="UP001409585"/>
    </source>
</evidence>
<dbReference type="Pfam" id="PF12770">
    <property type="entry name" value="CHAT"/>
    <property type="match status" value="1"/>
</dbReference>
<dbReference type="PROSITE" id="PS50005">
    <property type="entry name" value="TPR"/>
    <property type="match status" value="1"/>
</dbReference>
<accession>A0AAV3U4U9</accession>
<dbReference type="SUPFAM" id="SSF48452">
    <property type="entry name" value="TPR-like"/>
    <property type="match status" value="2"/>
</dbReference>
<dbReference type="SMART" id="SM00028">
    <property type="entry name" value="TPR"/>
    <property type="match status" value="5"/>
</dbReference>
<name>A0AAV3U4U9_9ALTE</name>
<keyword evidence="4" id="KW-1185">Reference proteome</keyword>
<dbReference type="RefSeq" id="WP_345423952.1">
    <property type="nucleotide sequence ID" value="NZ_AP031496.1"/>
</dbReference>
<dbReference type="InterPro" id="IPR019734">
    <property type="entry name" value="TPR_rpt"/>
</dbReference>
<protein>
    <recommendedName>
        <fullName evidence="2">CHAT domain-containing protein</fullName>
    </recommendedName>
</protein>
<keyword evidence="1" id="KW-0802">TPR repeat</keyword>
<proteinExistence type="predicted"/>
<organism evidence="3 4">
    <name type="scientific">Halioxenophilus aromaticivorans</name>
    <dbReference type="NCBI Taxonomy" id="1306992"/>
    <lineage>
        <taxon>Bacteria</taxon>
        <taxon>Pseudomonadati</taxon>
        <taxon>Pseudomonadota</taxon>
        <taxon>Gammaproteobacteria</taxon>
        <taxon>Alteromonadales</taxon>
        <taxon>Alteromonadaceae</taxon>
        <taxon>Halioxenophilus</taxon>
    </lineage>
</organism>
<evidence type="ECO:0000313" key="3">
    <source>
        <dbReference type="EMBL" id="GAA4948124.1"/>
    </source>
</evidence>
<gene>
    <name evidence="3" type="ORF">GCM10025791_30050</name>
</gene>
<sequence>MATPIIKPEITSPTPKPWRLLTIAGQSIASVCLALLFSTNTAAQIAQKQPLASSKQRHTTSATEKQLTLVFDEQQSAVITIEQSPHQTTLLVLPTYGSDLGVHFKEPSTLTKQPDYNPHLLSSTLLISGEECQQCEIVVSRPDGKINGVPSEISAQLIFFSDEFDPRLHVEKTLQKLSSLDYNVKGNTQLENAFLGSIEQLEQSHSPINQARACSFRIVYSMYNQSNVDNINTLKQCINVAEANQQWASYFSLNIEHIRLALWYQDKEEAALAALKNLYRQIPEKLTNSSQSVTDYLLGRTLLTQGMIEAKLGRYSKAERSLKDASKLFAAIGNHYNLAEAESEIGTMYRFQNQYTKAAAHFENAYNTSKQNLLLDSQQRMRIHYQMAAVSLLNGQYYLALKLLETIDQENYTKTKVWKAHILALKARVLLELNRLNEAEKIYARTWTIYQELGSTSHLATLATNLSRLHSSLGNIELAKHYTEESVRLAGNSWGMDQTIRIQQAQVNYHIEQREYDLALTQIETIEQQFTVAKDPYRLGRVLTQKGETLIRLGKYEAAVNVLEQAQSLHNTAGDYLFETKSNYLIAKAFIQAGQPFARVEPYITKAKGLIESIRSNFLDDRIRQEYFALQKDLYELSLSAHVKASLPASALNSLYEAETFKARTLLESMAQTKPAKGRSDNQEITFDFLNSSFKAASKRPSQDTTLAKPSKVALKQHQQSLKADEALVYYFLGQEQSYLWLMDQQGIEVYPLPNESEIAQQTIALVELINSNPAVSNSRSHWANILQADKTLSETLLEPIAQRISRYQQITVVPDGVLHRLPYAVLLSPAQNYQQPLTKTLAVGYANSIATLHHLKQRRRPIGANKGLLMIANPAMEIAESGTNESDNLVLQQLPAAEMEANKLINLWGSVSKSTLLLGRRASKESLYASSPEDYQVIHFASHAKINWDNPTDSAIKLASTNSNDSSDSADLTLAEITELKLNAELVVLSACETASGQLRGGEGPIGLSRAFFEAGANRVLASLWPVEDHATAALLELFYSAILQDEISPGEALQIAQQKMMNNREYAHPYYWSGFIFIGDDRTWTNSDATLISQAVQRSSLQISGLTARGISQAE</sequence>